<organism evidence="1 2">
    <name type="scientific">Youngiibacter multivorans</name>
    <dbReference type="NCBI Taxonomy" id="937251"/>
    <lineage>
        <taxon>Bacteria</taxon>
        <taxon>Bacillati</taxon>
        <taxon>Bacillota</taxon>
        <taxon>Clostridia</taxon>
        <taxon>Eubacteriales</taxon>
        <taxon>Clostridiaceae</taxon>
        <taxon>Youngiibacter</taxon>
    </lineage>
</organism>
<name>A0ABS4G119_9CLOT</name>
<dbReference type="Proteomes" id="UP001519271">
    <property type="component" value="Unassembled WGS sequence"/>
</dbReference>
<proteinExistence type="predicted"/>
<reference evidence="1 2" key="1">
    <citation type="submission" date="2021-03" db="EMBL/GenBank/DDBJ databases">
        <title>Genomic Encyclopedia of Type Strains, Phase IV (KMG-IV): sequencing the most valuable type-strain genomes for metagenomic binning, comparative biology and taxonomic classification.</title>
        <authorList>
            <person name="Goeker M."/>
        </authorList>
    </citation>
    <scope>NUCLEOTIDE SEQUENCE [LARGE SCALE GENOMIC DNA]</scope>
    <source>
        <strain evidence="1 2">DSM 6139</strain>
    </source>
</reference>
<comment type="caution">
    <text evidence="1">The sequence shown here is derived from an EMBL/GenBank/DDBJ whole genome shotgun (WGS) entry which is preliminary data.</text>
</comment>
<gene>
    <name evidence="1" type="ORF">J2Z34_000704</name>
</gene>
<evidence type="ECO:0000313" key="1">
    <source>
        <dbReference type="EMBL" id="MBP1918232.1"/>
    </source>
</evidence>
<dbReference type="RefSeq" id="WP_209458474.1">
    <property type="nucleotide sequence ID" value="NZ_JAGGKC010000004.1"/>
</dbReference>
<evidence type="ECO:0000313" key="2">
    <source>
        <dbReference type="Proteomes" id="UP001519271"/>
    </source>
</evidence>
<sequence length="113" mass="12816">MNEILDIKLLSSICTRNEYYLKNTIETADRLGLKYRIERVTDNEVLKAYDVYNRCKSGAYCPGCNRLNDFRFGDDSTMYAPALVIDGKVVLHSCIFTKEVVEGVLSGYAGQEE</sequence>
<dbReference type="EMBL" id="JAGGKC010000004">
    <property type="protein sequence ID" value="MBP1918232.1"/>
    <property type="molecule type" value="Genomic_DNA"/>
</dbReference>
<protein>
    <submittedName>
        <fullName evidence="1">Uncharacterized protein</fullName>
    </submittedName>
</protein>
<accession>A0ABS4G119</accession>
<keyword evidence="2" id="KW-1185">Reference proteome</keyword>